<accession>A0A4Q7X763</accession>
<comment type="caution">
    <text evidence="3">The sequence shown here is derived from an EMBL/GenBank/DDBJ whole genome shotgun (WGS) entry which is preliminary data.</text>
</comment>
<dbReference type="GO" id="GO:0070967">
    <property type="term" value="F:coenzyme F420 binding"/>
    <property type="evidence" value="ECO:0007669"/>
    <property type="project" value="TreeGrafter"/>
</dbReference>
<evidence type="ECO:0000256" key="1">
    <source>
        <dbReference type="ARBA" id="ARBA00008710"/>
    </source>
</evidence>
<reference evidence="3 4" key="1">
    <citation type="journal article" date="2015" name="Stand. Genomic Sci.">
        <title>Genomic Encyclopedia of Bacterial and Archaeal Type Strains, Phase III: the genomes of soil and plant-associated and newly described type strains.</title>
        <authorList>
            <person name="Whitman W.B."/>
            <person name="Woyke T."/>
            <person name="Klenk H.P."/>
            <person name="Zhou Y."/>
            <person name="Lilburn T.G."/>
            <person name="Beck B.J."/>
            <person name="De Vos P."/>
            <person name="Vandamme P."/>
            <person name="Eisen J.A."/>
            <person name="Garrity G."/>
            <person name="Hugenholtz P."/>
            <person name="Kyrpides N.C."/>
        </authorList>
    </citation>
    <scope>NUCLEOTIDE SEQUENCE [LARGE SCALE GENOMIC DNA]</scope>
    <source>
        <strain evidence="3 4">VKM Ac-2540</strain>
    </source>
</reference>
<dbReference type="GO" id="GO:0005886">
    <property type="term" value="C:plasma membrane"/>
    <property type="evidence" value="ECO:0007669"/>
    <property type="project" value="TreeGrafter"/>
</dbReference>
<protein>
    <submittedName>
        <fullName evidence="3">Deazaflavin-dependent oxidoreductase (Nitroreductase family)</fullName>
    </submittedName>
</protein>
<dbReference type="Gene3D" id="2.30.110.10">
    <property type="entry name" value="Electron Transport, Fmn-binding Protein, Chain A"/>
    <property type="match status" value="1"/>
</dbReference>
<dbReference type="Proteomes" id="UP000292027">
    <property type="component" value="Unassembled WGS sequence"/>
</dbReference>
<gene>
    <name evidence="3" type="ORF">EV645_1074</name>
</gene>
<dbReference type="Pfam" id="PF04075">
    <property type="entry name" value="F420H2_quin_red"/>
    <property type="match status" value="1"/>
</dbReference>
<dbReference type="GO" id="GO:0016491">
    <property type="term" value="F:oxidoreductase activity"/>
    <property type="evidence" value="ECO:0007669"/>
    <property type="project" value="InterPro"/>
</dbReference>
<evidence type="ECO:0000313" key="3">
    <source>
        <dbReference type="EMBL" id="RZU18874.1"/>
    </source>
</evidence>
<dbReference type="RefSeq" id="WP_157997007.1">
    <property type="nucleotide sequence ID" value="NZ_SHKR01000011.1"/>
</dbReference>
<evidence type="ECO:0000313" key="4">
    <source>
        <dbReference type="Proteomes" id="UP000292027"/>
    </source>
</evidence>
<sequence>MGKRMLRVGNRIGVWLYKTSDGRVGSGSKDVLVLMLTTPGRRTGVPRSTCVRYLETADGLLVWGTGSGSRHDPDWFCNLRAADSTDVQIGAEHTQMRMRELTGAERGTIWTDVILREDPGIGRFATKARRTIPVAVLEPLEG</sequence>
<dbReference type="PANTHER" id="PTHR39428:SF1">
    <property type="entry name" value="F420H(2)-DEPENDENT QUINONE REDUCTASE RV1261C"/>
    <property type="match status" value="1"/>
</dbReference>
<dbReference type="EMBL" id="SHKR01000011">
    <property type="protein sequence ID" value="RZU18874.1"/>
    <property type="molecule type" value="Genomic_DNA"/>
</dbReference>
<dbReference type="NCBIfam" id="TIGR00026">
    <property type="entry name" value="hi_GC_TIGR00026"/>
    <property type="match status" value="1"/>
</dbReference>
<comment type="catalytic activity">
    <reaction evidence="2">
        <text>oxidized coenzyme F420-(gamma-L-Glu)(n) + a quinol + H(+) = reduced coenzyme F420-(gamma-L-Glu)(n) + a quinone</text>
        <dbReference type="Rhea" id="RHEA:39663"/>
        <dbReference type="Rhea" id="RHEA-COMP:12939"/>
        <dbReference type="Rhea" id="RHEA-COMP:14378"/>
        <dbReference type="ChEBI" id="CHEBI:15378"/>
        <dbReference type="ChEBI" id="CHEBI:24646"/>
        <dbReference type="ChEBI" id="CHEBI:132124"/>
        <dbReference type="ChEBI" id="CHEBI:133980"/>
        <dbReference type="ChEBI" id="CHEBI:139511"/>
    </reaction>
</comment>
<dbReference type="PANTHER" id="PTHR39428">
    <property type="entry name" value="F420H(2)-DEPENDENT QUINONE REDUCTASE RV1261C"/>
    <property type="match status" value="1"/>
</dbReference>
<name>A0A4Q7X763_9ACTN</name>
<comment type="similarity">
    <text evidence="1">Belongs to the F420H(2)-dependent quinone reductase family.</text>
</comment>
<dbReference type="OrthoDB" id="8225825at2"/>
<dbReference type="AlphaFoldDB" id="A0A4Q7X763"/>
<evidence type="ECO:0000256" key="2">
    <source>
        <dbReference type="ARBA" id="ARBA00049106"/>
    </source>
</evidence>
<keyword evidence="4" id="KW-1185">Reference proteome</keyword>
<dbReference type="InterPro" id="IPR004378">
    <property type="entry name" value="F420H2_quin_Rdtase"/>
</dbReference>
<proteinExistence type="inferred from homology"/>
<organism evidence="3 4">
    <name type="scientific">Kribbella rubisoli</name>
    <dbReference type="NCBI Taxonomy" id="3075929"/>
    <lineage>
        <taxon>Bacteria</taxon>
        <taxon>Bacillati</taxon>
        <taxon>Actinomycetota</taxon>
        <taxon>Actinomycetes</taxon>
        <taxon>Propionibacteriales</taxon>
        <taxon>Kribbellaceae</taxon>
        <taxon>Kribbella</taxon>
    </lineage>
</organism>
<dbReference type="InterPro" id="IPR012349">
    <property type="entry name" value="Split_barrel_FMN-bd"/>
</dbReference>